<proteinExistence type="predicted"/>
<reference evidence="1 2" key="1">
    <citation type="submission" date="2016-06" db="EMBL/GenBank/DDBJ databases">
        <title>Comparative genomics of the ectomycorrhizal sister species Rhizopogon vinicolor and Rhizopogon vesiculosus (Basidiomycota: Boletales) reveals a divergence of the mating type B locus.</title>
        <authorList>
            <consortium name="DOE Joint Genome Institute"/>
            <person name="Mujic A.B."/>
            <person name="Kuo A."/>
            <person name="Tritt A."/>
            <person name="Lipzen A."/>
            <person name="Chen C."/>
            <person name="Johnson J."/>
            <person name="Sharma A."/>
            <person name="Barry K."/>
            <person name="Grigoriev I.V."/>
            <person name="Spatafora J.W."/>
        </authorList>
    </citation>
    <scope>NUCLEOTIDE SEQUENCE [LARGE SCALE GENOMIC DNA]</scope>
    <source>
        <strain evidence="1 2">AM-OR11-026</strain>
    </source>
</reference>
<keyword evidence="2" id="KW-1185">Reference proteome</keyword>
<accession>A0A1B7MIQ4</accession>
<organism evidence="1 2">
    <name type="scientific">Rhizopogon vinicolor AM-OR11-026</name>
    <dbReference type="NCBI Taxonomy" id="1314800"/>
    <lineage>
        <taxon>Eukaryota</taxon>
        <taxon>Fungi</taxon>
        <taxon>Dikarya</taxon>
        <taxon>Basidiomycota</taxon>
        <taxon>Agaricomycotina</taxon>
        <taxon>Agaricomycetes</taxon>
        <taxon>Agaricomycetidae</taxon>
        <taxon>Boletales</taxon>
        <taxon>Suillineae</taxon>
        <taxon>Rhizopogonaceae</taxon>
        <taxon>Rhizopogon</taxon>
    </lineage>
</organism>
<gene>
    <name evidence="1" type="ORF">K503DRAFT_603231</name>
</gene>
<dbReference type="EMBL" id="KV448995">
    <property type="protein sequence ID" value="OAX32484.1"/>
    <property type="molecule type" value="Genomic_DNA"/>
</dbReference>
<name>A0A1B7MIQ4_9AGAM</name>
<sequence length="110" mass="12238">MKTSMISTRASSRTLFPYTPLVYRSLRLLPALNLSFSHLKMHSSFLRNNQSSSTPFFHHTPIFYPPCGTTCPSLCANDVDPRETRDLTRAHILTSPATGRASPSSHVCSI</sequence>
<dbReference type="AlphaFoldDB" id="A0A1B7MIQ4"/>
<dbReference type="OrthoDB" id="10604677at2759"/>
<protein>
    <submittedName>
        <fullName evidence="1">Uncharacterized protein</fullName>
    </submittedName>
</protein>
<dbReference type="InParanoid" id="A0A1B7MIQ4"/>
<evidence type="ECO:0000313" key="1">
    <source>
        <dbReference type="EMBL" id="OAX32484.1"/>
    </source>
</evidence>
<dbReference type="Proteomes" id="UP000092154">
    <property type="component" value="Unassembled WGS sequence"/>
</dbReference>
<evidence type="ECO:0000313" key="2">
    <source>
        <dbReference type="Proteomes" id="UP000092154"/>
    </source>
</evidence>